<proteinExistence type="predicted"/>
<dbReference type="AlphaFoldDB" id="A0A423D4Y6"/>
<gene>
    <name evidence="1" type="ORF">BHU25_20785</name>
</gene>
<dbReference type="EMBL" id="MOAM01000028">
    <property type="protein sequence ID" value="ROL66618.1"/>
    <property type="molecule type" value="Genomic_DNA"/>
</dbReference>
<comment type="caution">
    <text evidence="1">The sequence shown here is derived from an EMBL/GenBank/DDBJ whole genome shotgun (WGS) entry which is preliminary data.</text>
</comment>
<evidence type="ECO:0000313" key="2">
    <source>
        <dbReference type="Proteomes" id="UP000285286"/>
    </source>
</evidence>
<accession>A0A423D4Y6</accession>
<dbReference type="InterPro" id="IPR058240">
    <property type="entry name" value="rSAM_sf"/>
</dbReference>
<protein>
    <recommendedName>
        <fullName evidence="3">Radical SAM core domain-containing protein</fullName>
    </recommendedName>
</protein>
<evidence type="ECO:0000313" key="1">
    <source>
        <dbReference type="EMBL" id="ROL66618.1"/>
    </source>
</evidence>
<sequence length="162" mass="18506">MRGYIGHFDKVMQRLEWLKGLDVRVKINTMISSQNMSDLPELARLVRRIGPWGWSIYQFWPLGPAQAVSVRHEAASEDFVLRAEEARKIVECAGPTVVEVSQQLRRRSTYPLIYHDGSINVHSGNEVNSLVCIGSIFDPDARLKIDSRCGPERLEAEPRYVR</sequence>
<dbReference type="Gene3D" id="3.20.20.70">
    <property type="entry name" value="Aldolase class I"/>
    <property type="match status" value="1"/>
</dbReference>
<organism evidence="1 2">
    <name type="scientific">Pseudomonas vranovensis</name>
    <dbReference type="NCBI Taxonomy" id="321661"/>
    <lineage>
        <taxon>Bacteria</taxon>
        <taxon>Pseudomonadati</taxon>
        <taxon>Pseudomonadota</taxon>
        <taxon>Gammaproteobacteria</taxon>
        <taxon>Pseudomonadales</taxon>
        <taxon>Pseudomonadaceae</taxon>
        <taxon>Pseudomonas</taxon>
    </lineage>
</organism>
<evidence type="ECO:0008006" key="3">
    <source>
        <dbReference type="Google" id="ProtNLM"/>
    </source>
</evidence>
<reference evidence="1 2" key="1">
    <citation type="submission" date="2016-10" db="EMBL/GenBank/DDBJ databases">
        <title>Comparative genome analysis of multiple Pseudomonas spp. focuses on biocontrol and plant growth promoting traits.</title>
        <authorList>
            <person name="Tao X.-Y."/>
            <person name="Taylor C.G."/>
        </authorList>
    </citation>
    <scope>NUCLEOTIDE SEQUENCE [LARGE SCALE GENOMIC DNA]</scope>
    <source>
        <strain evidence="1 2">15D11</strain>
    </source>
</reference>
<dbReference type="Proteomes" id="UP000285286">
    <property type="component" value="Unassembled WGS sequence"/>
</dbReference>
<dbReference type="SUPFAM" id="SSF102114">
    <property type="entry name" value="Radical SAM enzymes"/>
    <property type="match status" value="1"/>
</dbReference>
<keyword evidence="2" id="KW-1185">Reference proteome</keyword>
<dbReference type="InterPro" id="IPR013785">
    <property type="entry name" value="Aldolase_TIM"/>
</dbReference>
<name>A0A423D4Y6_9PSED</name>